<organism evidence="1 3">
    <name type="scientific">Phytophthora fragariae</name>
    <dbReference type="NCBI Taxonomy" id="53985"/>
    <lineage>
        <taxon>Eukaryota</taxon>
        <taxon>Sar</taxon>
        <taxon>Stramenopiles</taxon>
        <taxon>Oomycota</taxon>
        <taxon>Peronosporomycetes</taxon>
        <taxon>Peronosporales</taxon>
        <taxon>Peronosporaceae</taxon>
        <taxon>Phytophthora</taxon>
    </lineage>
</organism>
<gene>
    <name evidence="2" type="ORF">PF008_g30490</name>
    <name evidence="1" type="ORF">PF009_g8675</name>
</gene>
<comment type="caution">
    <text evidence="1">The sequence shown here is derived from an EMBL/GenBank/DDBJ whole genome shotgun (WGS) entry which is preliminary data.</text>
</comment>
<dbReference type="AlphaFoldDB" id="A0A6A3F8C0"/>
<dbReference type="EMBL" id="QXGF01000355">
    <property type="protein sequence ID" value="KAE8941543.1"/>
    <property type="molecule type" value="Genomic_DNA"/>
</dbReference>
<evidence type="ECO:0000313" key="4">
    <source>
        <dbReference type="Proteomes" id="UP000486351"/>
    </source>
</evidence>
<evidence type="ECO:0000313" key="1">
    <source>
        <dbReference type="EMBL" id="KAE8941543.1"/>
    </source>
</evidence>
<dbReference type="Proteomes" id="UP000429523">
    <property type="component" value="Unassembled WGS sequence"/>
</dbReference>
<dbReference type="Proteomes" id="UP000486351">
    <property type="component" value="Unassembled WGS sequence"/>
</dbReference>
<proteinExistence type="predicted"/>
<dbReference type="EMBL" id="QXFY01005788">
    <property type="protein sequence ID" value="KAE9270891.1"/>
    <property type="molecule type" value="Genomic_DNA"/>
</dbReference>
<evidence type="ECO:0000313" key="2">
    <source>
        <dbReference type="EMBL" id="KAE9270891.1"/>
    </source>
</evidence>
<accession>A0A6A3F8C0</accession>
<protein>
    <submittedName>
        <fullName evidence="1">Uncharacterized protein</fullName>
    </submittedName>
</protein>
<evidence type="ECO:0000313" key="3">
    <source>
        <dbReference type="Proteomes" id="UP000429523"/>
    </source>
</evidence>
<reference evidence="1 3" key="1">
    <citation type="submission" date="2018-08" db="EMBL/GenBank/DDBJ databases">
        <title>Genomic investigation of the strawberry pathogen Phytophthora fragariae indicates pathogenicity is determined by transcriptional variation in three key races.</title>
        <authorList>
            <person name="Adams T.M."/>
            <person name="Armitage A.D."/>
            <person name="Sobczyk M.K."/>
            <person name="Bates H.J."/>
            <person name="Dunwell J.M."/>
            <person name="Nellist C.F."/>
            <person name="Harrison R.J."/>
        </authorList>
    </citation>
    <scope>NUCLEOTIDE SEQUENCE [LARGE SCALE GENOMIC DNA]</scope>
    <source>
        <strain evidence="2 4">NOV-77</strain>
        <strain evidence="1 3">NOV-9</strain>
    </source>
</reference>
<name>A0A6A3F8C0_9STRA</name>
<sequence length="31" mass="3300">MVKVLPDDPMSRHVVAFAAAVLVTAEVSSKM</sequence>